<evidence type="ECO:0000313" key="3">
    <source>
        <dbReference type="Proteomes" id="UP000252680"/>
    </source>
</evidence>
<evidence type="ECO:0000256" key="1">
    <source>
        <dbReference type="SAM" id="MobiDB-lite"/>
    </source>
</evidence>
<dbReference type="AlphaFoldDB" id="A0A365YVL3"/>
<sequence>MIFCRAVWGGRRHRVPDIAVMRDFRQWPDSFALSRRHVPASRGTEPALSGRNGRARNASGGDDISQGSVFVAPGFAGAEAFHVEME</sequence>
<accession>A0A365YVL3</accession>
<protein>
    <submittedName>
        <fullName evidence="2">Uncharacterized protein</fullName>
    </submittedName>
</protein>
<name>A0A365YVL3_9PROT</name>
<organism evidence="2 3">
    <name type="scientific">Novacetimonas cocois</name>
    <dbReference type="NCBI Taxonomy" id="1747507"/>
    <lineage>
        <taxon>Bacteria</taxon>
        <taxon>Pseudomonadati</taxon>
        <taxon>Pseudomonadota</taxon>
        <taxon>Alphaproteobacteria</taxon>
        <taxon>Acetobacterales</taxon>
        <taxon>Acetobacteraceae</taxon>
        <taxon>Novacetimonas</taxon>
    </lineage>
</organism>
<gene>
    <name evidence="2" type="ORF">NJLHNGOC_10905</name>
</gene>
<proteinExistence type="predicted"/>
<dbReference type="Proteomes" id="UP000252680">
    <property type="component" value="Unassembled WGS sequence"/>
</dbReference>
<keyword evidence="3" id="KW-1185">Reference proteome</keyword>
<dbReference type="EMBL" id="QEXL01000013">
    <property type="protein sequence ID" value="RBM06168.1"/>
    <property type="molecule type" value="Genomic_DNA"/>
</dbReference>
<evidence type="ECO:0000313" key="2">
    <source>
        <dbReference type="EMBL" id="RBM06168.1"/>
    </source>
</evidence>
<feature type="compositionally biased region" description="Low complexity" evidence="1">
    <location>
        <begin position="49"/>
        <end position="61"/>
    </location>
</feature>
<feature type="region of interest" description="Disordered" evidence="1">
    <location>
        <begin position="36"/>
        <end position="66"/>
    </location>
</feature>
<comment type="caution">
    <text evidence="2">The sequence shown here is derived from an EMBL/GenBank/DDBJ whole genome shotgun (WGS) entry which is preliminary data.</text>
</comment>
<reference evidence="2 3" key="1">
    <citation type="submission" date="2018-05" db="EMBL/GenBank/DDBJ databases">
        <title>Komagataeibacter cocois sp. nov., for a novel cellulose- producing strain isolated from coconut milk.</title>
        <authorList>
            <person name="Liu L."/>
            <person name="Wang Y."/>
            <person name="Liu S."/>
            <person name="Bi J."/>
            <person name="Chen H."/>
            <person name="Deng J."/>
            <person name="Zhang C."/>
            <person name="Hu Q."/>
            <person name="Li C."/>
        </authorList>
    </citation>
    <scope>NUCLEOTIDE SEQUENCE [LARGE SCALE GENOMIC DNA]</scope>
    <source>
        <strain evidence="2 3">WE7</strain>
    </source>
</reference>